<dbReference type="EMBL" id="JAOYFB010000004">
    <property type="protein sequence ID" value="KAK4013178.1"/>
    <property type="molecule type" value="Genomic_DNA"/>
</dbReference>
<evidence type="ECO:0000313" key="2">
    <source>
        <dbReference type="EMBL" id="KAK4013178.1"/>
    </source>
</evidence>
<proteinExistence type="predicted"/>
<evidence type="ECO:0000256" key="1">
    <source>
        <dbReference type="SAM" id="MobiDB-lite"/>
    </source>
</evidence>
<evidence type="ECO:0000313" key="3">
    <source>
        <dbReference type="Proteomes" id="UP001234178"/>
    </source>
</evidence>
<keyword evidence="3" id="KW-1185">Reference proteome</keyword>
<feature type="compositionally biased region" description="Basic residues" evidence="1">
    <location>
        <begin position="55"/>
        <end position="64"/>
    </location>
</feature>
<reference evidence="2 3" key="1">
    <citation type="journal article" date="2023" name="Nucleic Acids Res.">
        <title>The hologenome of Daphnia magna reveals possible DNA methylation and microbiome-mediated evolution of the host genome.</title>
        <authorList>
            <person name="Chaturvedi A."/>
            <person name="Li X."/>
            <person name="Dhandapani V."/>
            <person name="Marshall H."/>
            <person name="Kissane S."/>
            <person name="Cuenca-Cambronero M."/>
            <person name="Asole G."/>
            <person name="Calvet F."/>
            <person name="Ruiz-Romero M."/>
            <person name="Marangio P."/>
            <person name="Guigo R."/>
            <person name="Rago D."/>
            <person name="Mirbahai L."/>
            <person name="Eastwood N."/>
            <person name="Colbourne J.K."/>
            <person name="Zhou J."/>
            <person name="Mallon E."/>
            <person name="Orsini L."/>
        </authorList>
    </citation>
    <scope>NUCLEOTIDE SEQUENCE [LARGE SCALE GENOMIC DNA]</scope>
    <source>
        <strain evidence="2">LRV0_1</strain>
    </source>
</reference>
<accession>A0ABQ9ZKE5</accession>
<comment type="caution">
    <text evidence="2">The sequence shown here is derived from an EMBL/GenBank/DDBJ whole genome shotgun (WGS) entry which is preliminary data.</text>
</comment>
<name>A0ABQ9ZKE5_9CRUS</name>
<protein>
    <submittedName>
        <fullName evidence="2">Uncharacterized protein</fullName>
    </submittedName>
</protein>
<sequence>MQALRGMMSRREDCKTNLPIEIQQDIDTPVDVTGVGPREAEASQKEGSASAPKKNPLRQKKKESPRKTRDSGGENVANHELPSDGQLTRSARLVRKPSVFDLVARQGRCNQCFLRERYRQKPFFTNFIKLEQTSIVKSLLLGPVTLNFGQKSVLKKLCNHYT</sequence>
<dbReference type="Proteomes" id="UP001234178">
    <property type="component" value="Unassembled WGS sequence"/>
</dbReference>
<feature type="region of interest" description="Disordered" evidence="1">
    <location>
        <begin position="1"/>
        <end position="88"/>
    </location>
</feature>
<organism evidence="2 3">
    <name type="scientific">Daphnia magna</name>
    <dbReference type="NCBI Taxonomy" id="35525"/>
    <lineage>
        <taxon>Eukaryota</taxon>
        <taxon>Metazoa</taxon>
        <taxon>Ecdysozoa</taxon>
        <taxon>Arthropoda</taxon>
        <taxon>Crustacea</taxon>
        <taxon>Branchiopoda</taxon>
        <taxon>Diplostraca</taxon>
        <taxon>Cladocera</taxon>
        <taxon>Anomopoda</taxon>
        <taxon>Daphniidae</taxon>
        <taxon>Daphnia</taxon>
    </lineage>
</organism>
<gene>
    <name evidence="2" type="ORF">OUZ56_025412</name>
</gene>